<organism evidence="1 2">
    <name type="scientific">Anaerosporobacter mobilis DSM 15930</name>
    <dbReference type="NCBI Taxonomy" id="1120996"/>
    <lineage>
        <taxon>Bacteria</taxon>
        <taxon>Bacillati</taxon>
        <taxon>Bacillota</taxon>
        <taxon>Clostridia</taxon>
        <taxon>Lachnospirales</taxon>
        <taxon>Lachnospiraceae</taxon>
        <taxon>Anaerosporobacter</taxon>
    </lineage>
</organism>
<dbReference type="OrthoDB" id="3035360at2"/>
<dbReference type="Pfam" id="PF05119">
    <property type="entry name" value="Terminase_4"/>
    <property type="match status" value="1"/>
</dbReference>
<dbReference type="AlphaFoldDB" id="A0A1M7NKN9"/>
<protein>
    <submittedName>
        <fullName evidence="1">Phage terminase, small subunit, putative, P27 family</fullName>
    </submittedName>
</protein>
<proteinExistence type="predicted"/>
<name>A0A1M7NKN9_9FIRM</name>
<dbReference type="EMBL" id="FRCP01000031">
    <property type="protein sequence ID" value="SHN04297.1"/>
    <property type="molecule type" value="Genomic_DNA"/>
</dbReference>
<evidence type="ECO:0000313" key="2">
    <source>
        <dbReference type="Proteomes" id="UP000184038"/>
    </source>
</evidence>
<dbReference type="NCBIfam" id="TIGR01558">
    <property type="entry name" value="sm_term_P27"/>
    <property type="match status" value="1"/>
</dbReference>
<reference evidence="1 2" key="1">
    <citation type="submission" date="2016-11" db="EMBL/GenBank/DDBJ databases">
        <authorList>
            <person name="Jaros S."/>
            <person name="Januszkiewicz K."/>
            <person name="Wedrychowicz H."/>
        </authorList>
    </citation>
    <scope>NUCLEOTIDE SEQUENCE [LARGE SCALE GENOMIC DNA]</scope>
    <source>
        <strain evidence="1 2">DSM 15930</strain>
    </source>
</reference>
<dbReference type="RefSeq" id="WP_073291836.1">
    <property type="nucleotide sequence ID" value="NZ_FRCP01000031.1"/>
</dbReference>
<gene>
    <name evidence="1" type="ORF">SAMN02746066_04574</name>
</gene>
<dbReference type="InterPro" id="IPR006448">
    <property type="entry name" value="Phage_term_ssu_P27"/>
</dbReference>
<sequence length="155" mass="17316">MPNIKPIALATGHISNEEIRERQETEEKLKGNTTIDVKPPKELSANGKKLYKHIISLLPNGFLSGGDTFVVGIVAESLDRMQKCQIKLNKDGLFDEDGTENQAVRTYEKYSKIFEKFSAKLGLSPKDRASLAVLVINDKDNQEDQLLKILKGDDD</sequence>
<accession>A0A1M7NKN9</accession>
<dbReference type="STRING" id="1120996.SAMN02746066_04574"/>
<keyword evidence="2" id="KW-1185">Reference proteome</keyword>
<evidence type="ECO:0000313" key="1">
    <source>
        <dbReference type="EMBL" id="SHN04297.1"/>
    </source>
</evidence>
<dbReference type="Proteomes" id="UP000184038">
    <property type="component" value="Unassembled WGS sequence"/>
</dbReference>